<dbReference type="FunFam" id="1.20.1640.10:FF:000001">
    <property type="entry name" value="Efflux pump membrane transporter"/>
    <property type="match status" value="1"/>
</dbReference>
<keyword evidence="7 8" id="KW-0472">Membrane</keyword>
<feature type="transmembrane region" description="Helical" evidence="8">
    <location>
        <begin position="360"/>
        <end position="381"/>
    </location>
</feature>
<evidence type="ECO:0000256" key="6">
    <source>
        <dbReference type="ARBA" id="ARBA00022989"/>
    </source>
</evidence>
<sequence>MNLSRLFILRPVATTLSMLAIVLAGIIAYRLLPVSALPQVDYPTIRVMTLYPGASPDVMTSAVTAPLERQFGQMPGLTQMASTSSGGASVLTLRFNLDINMDVAEQQVQAAINAATNLLPKDLPAPPVYNKVNPADTPVLTLAITSKTMLLPKLNDLVDTRMAQKIAQISGVGMVSIAGGQRQAVRIKVNPEALAANGLNLSDVRTLIAASNVNQPKGNFDGPTRVSMLDANDQLVSPQQYAELILAYNNGAPLRLKDVAQIVDGAENERLAAWANENQAVLLNIQRQPGANVIEVVDRIKALLPSITDNLPAGLDVTVLTDRTQTIRASVKDVQHELLIAIALVVMVTFLFLRRVSATIIPSIAVPLSLVGTFGVMYLAGFSINNLTLMALTIATGFVVDDAIVMLENISRYIEEGETPLAAALKGAKQIGFTLISLTLSLIAVLIPLLFMADVVGRLFREFAITLAVAILISLVVSLTLTPMMCARLLKREPKEQEQSRFYKASGAWIDWLIARYGSMLQWVLKHQPLTLLVAIATLGLTVFLYLVVPKGFFPVQDTGVIQGISEAPQSISFAAMSQRQQQLAKIILADPAVESLSSYIGVDGDNATLNSGRLLINLKAHGQRDLSAAQVITRLQPEIDKLVGIRLFMQPVQDLTIEDRVSRTQYQFSMSSPDAELLALWSEKLVHALSQLPELTDVASDLQDKGLQVYLVIDRDAASRLGVSVSTITDALYDAFGQRQISTIYTQASQYRVVLQAQSGETLGPEALNQIHVKTTDGGQVRLSSLAHVEQRQAQLAIAHIGQFPAVMMSFNLAPGVALGKGVELINQTQKDIGMPVGVQTQFQGAAQAFEASLSSTLLLILAAVVTMYIVLGVLYESYIHPITILSTLPSAAVGALLALLLSGNDLGMIAIIGIILLIGIVKKNAIMMIDFALDAERNQGLDPQTAIYQAALLRFRPILMTTLAALFGAVPLMLATGSGAELRQPLGLVMVGGLLVSQVLTLFTTPVIYLYFDRLGRRWRKEPQSLEPVES</sequence>
<evidence type="ECO:0000256" key="7">
    <source>
        <dbReference type="ARBA" id="ARBA00023136"/>
    </source>
</evidence>
<feature type="transmembrane region" description="Helical" evidence="8">
    <location>
        <begin position="431"/>
        <end position="451"/>
    </location>
</feature>
<dbReference type="SUPFAM" id="SSF82866">
    <property type="entry name" value="Multidrug efflux transporter AcrB transmembrane domain"/>
    <property type="match status" value="2"/>
</dbReference>
<dbReference type="SUPFAM" id="SSF82714">
    <property type="entry name" value="Multidrug efflux transporter AcrB TolC docking domain, DN and DC subdomains"/>
    <property type="match status" value="2"/>
</dbReference>
<keyword evidence="4" id="KW-0997">Cell inner membrane</keyword>
<feature type="transmembrane region" description="Helical" evidence="8">
    <location>
        <begin position="960"/>
        <end position="982"/>
    </location>
</feature>
<keyword evidence="3" id="KW-1003">Cell membrane</keyword>
<evidence type="ECO:0000256" key="1">
    <source>
        <dbReference type="ARBA" id="ARBA00004429"/>
    </source>
</evidence>
<feature type="transmembrane region" description="Helical" evidence="8">
    <location>
        <begin position="12"/>
        <end position="32"/>
    </location>
</feature>
<accession>A0ABD7TQ46</accession>
<dbReference type="FunFam" id="3.30.70.1430:FF:000001">
    <property type="entry name" value="Efflux pump membrane transporter"/>
    <property type="match status" value="1"/>
</dbReference>
<dbReference type="AlphaFoldDB" id="A0ABD7TQ46"/>
<dbReference type="PANTHER" id="PTHR32063:SF21">
    <property type="entry name" value="MULTIDRUG RESISTANCE PROTEIN MDTB"/>
    <property type="match status" value="1"/>
</dbReference>
<evidence type="ECO:0000313" key="9">
    <source>
        <dbReference type="EMBL" id="USW03536.1"/>
    </source>
</evidence>
<proteinExistence type="predicted"/>
<evidence type="ECO:0000256" key="3">
    <source>
        <dbReference type="ARBA" id="ARBA00022475"/>
    </source>
</evidence>
<dbReference type="Pfam" id="PF00873">
    <property type="entry name" value="ACR_tran"/>
    <property type="match status" value="1"/>
</dbReference>
<dbReference type="SUPFAM" id="SSF82693">
    <property type="entry name" value="Multidrug efflux transporter AcrB pore domain, PN1, PN2, PC1 and PC2 subdomains"/>
    <property type="match status" value="4"/>
</dbReference>
<dbReference type="GO" id="GO:0055085">
    <property type="term" value="P:transmembrane transport"/>
    <property type="evidence" value="ECO:0007669"/>
    <property type="project" value="UniProtKB-ARBA"/>
</dbReference>
<dbReference type="Gene3D" id="1.20.1640.10">
    <property type="entry name" value="Multidrug efflux transporter AcrB transmembrane domain"/>
    <property type="match status" value="2"/>
</dbReference>
<dbReference type="Gene3D" id="3.30.2090.10">
    <property type="entry name" value="Multidrug efflux transporter AcrB TolC docking domain, DN and DC subdomains"/>
    <property type="match status" value="2"/>
</dbReference>
<name>A0ABD7TQ46_9PSED</name>
<keyword evidence="5 8" id="KW-0812">Transmembrane</keyword>
<dbReference type="EMBL" id="CP078013">
    <property type="protein sequence ID" value="USW03536.1"/>
    <property type="molecule type" value="Genomic_DNA"/>
</dbReference>
<dbReference type="GO" id="GO:0042908">
    <property type="term" value="P:xenobiotic transport"/>
    <property type="evidence" value="ECO:0007669"/>
    <property type="project" value="UniProtKB-ARBA"/>
</dbReference>
<evidence type="ECO:0000256" key="2">
    <source>
        <dbReference type="ARBA" id="ARBA00022448"/>
    </source>
</evidence>
<dbReference type="InterPro" id="IPR001036">
    <property type="entry name" value="Acrflvin-R"/>
</dbReference>
<feature type="transmembrane region" description="Helical" evidence="8">
    <location>
        <begin position="988"/>
        <end position="1014"/>
    </location>
</feature>
<dbReference type="Gene3D" id="3.30.70.1320">
    <property type="entry name" value="Multidrug efflux transporter AcrB pore domain like"/>
    <property type="match status" value="1"/>
</dbReference>
<dbReference type="KEGG" id="ppeg:KUA23_12905"/>
<evidence type="ECO:0000313" key="10">
    <source>
        <dbReference type="Proteomes" id="UP001056907"/>
    </source>
</evidence>
<dbReference type="Proteomes" id="UP001056907">
    <property type="component" value="Chromosome"/>
</dbReference>
<feature type="transmembrane region" description="Helical" evidence="8">
    <location>
        <begin position="334"/>
        <end position="353"/>
    </location>
</feature>
<keyword evidence="2" id="KW-0813">Transport</keyword>
<comment type="subcellular location">
    <subcellularLocation>
        <location evidence="1">Cell inner membrane</location>
        <topology evidence="1">Multi-pass membrane protein</topology>
    </subcellularLocation>
</comment>
<gene>
    <name evidence="9" type="ORF">KUA23_12905</name>
</gene>
<dbReference type="Gene3D" id="3.30.70.1430">
    <property type="entry name" value="Multidrug efflux transporter AcrB pore domain"/>
    <property type="match status" value="2"/>
</dbReference>
<feature type="transmembrane region" description="Helical" evidence="8">
    <location>
        <begin position="463"/>
        <end position="490"/>
    </location>
</feature>
<evidence type="ECO:0000256" key="8">
    <source>
        <dbReference type="SAM" id="Phobius"/>
    </source>
</evidence>
<feature type="transmembrane region" description="Helical" evidence="8">
    <location>
        <begin position="897"/>
        <end position="923"/>
    </location>
</feature>
<dbReference type="NCBIfam" id="NF007798">
    <property type="entry name" value="PRK10503.1"/>
    <property type="match status" value="1"/>
</dbReference>
<dbReference type="PANTHER" id="PTHR32063">
    <property type="match status" value="1"/>
</dbReference>
<feature type="transmembrane region" description="Helical" evidence="8">
    <location>
        <begin position="530"/>
        <end position="549"/>
    </location>
</feature>
<evidence type="ECO:0000256" key="5">
    <source>
        <dbReference type="ARBA" id="ARBA00022692"/>
    </source>
</evidence>
<keyword evidence="6 8" id="KW-1133">Transmembrane helix</keyword>
<evidence type="ECO:0000256" key="4">
    <source>
        <dbReference type="ARBA" id="ARBA00022519"/>
    </source>
</evidence>
<organism evidence="9 10">
    <name type="scientific">Pseudomonas pergaminensis</name>
    <dbReference type="NCBI Taxonomy" id="2853159"/>
    <lineage>
        <taxon>Bacteria</taxon>
        <taxon>Pseudomonadati</taxon>
        <taxon>Pseudomonadota</taxon>
        <taxon>Gammaproteobacteria</taxon>
        <taxon>Pseudomonadales</taxon>
        <taxon>Pseudomonadaceae</taxon>
        <taxon>Pseudomonas</taxon>
    </lineage>
</organism>
<dbReference type="PRINTS" id="PR00702">
    <property type="entry name" value="ACRIFLAVINRP"/>
</dbReference>
<protein>
    <submittedName>
        <fullName evidence="9">MdtB/MuxB family multidrug efflux RND transporter permease subunit</fullName>
    </submittedName>
</protein>
<reference evidence="9" key="1">
    <citation type="journal article" date="2022" name="Front. Plant Sci.">
        <title>Agronomic efficiency and genome mining analysis of the wheat-biostimulant rhizospheric bacterium Pseudomonas pergaminensis sp. nov. strain 1008T.</title>
        <authorList>
            <person name="Diaz M."/>
            <person name="Bach T."/>
            <person name="Gonzalez Anta G."/>
            <person name="Agaras B."/>
            <person name="Wibberg D."/>
            <person name="Noguera F."/>
            <person name="Canciani W."/>
            <person name="Valverde C."/>
        </authorList>
    </citation>
    <scope>NUCLEOTIDE SEQUENCE</scope>
    <source>
        <strain evidence="9">1008</strain>
    </source>
</reference>
<dbReference type="GO" id="GO:0005886">
    <property type="term" value="C:plasma membrane"/>
    <property type="evidence" value="ECO:0007669"/>
    <property type="project" value="UniProtKB-SubCell"/>
</dbReference>
<reference evidence="9" key="2">
    <citation type="submission" date="2024-04" db="EMBL/GenBank/DDBJ databases">
        <authorList>
            <person name="Diaz M."/>
            <person name="Bach T."/>
            <person name="Gonzalez Anta G."/>
            <person name="Agaras B."/>
            <person name="Wibberg D."/>
            <person name="Noguera F."/>
            <person name="Canciani W."/>
            <person name="Ybarra T."/>
            <person name="Nunez M.L."/>
            <person name="Valverde C."/>
        </authorList>
    </citation>
    <scope>NUCLEOTIDE SEQUENCE</scope>
    <source>
        <strain evidence="9">1008</strain>
    </source>
</reference>
<dbReference type="InterPro" id="IPR027463">
    <property type="entry name" value="AcrB_DN_DC_subdom"/>
</dbReference>
<dbReference type="Gene3D" id="3.30.70.1440">
    <property type="entry name" value="Multidrug efflux transporter AcrB pore domain"/>
    <property type="match status" value="1"/>
</dbReference>
<feature type="transmembrane region" description="Helical" evidence="8">
    <location>
        <begin position="859"/>
        <end position="877"/>
    </location>
</feature>
<dbReference type="RefSeq" id="WP_078048176.1">
    <property type="nucleotide sequence ID" value="NZ_CP078013.2"/>
</dbReference>
<dbReference type="NCBIfam" id="NF033617">
    <property type="entry name" value="RND_permease_2"/>
    <property type="match status" value="1"/>
</dbReference>